<reference evidence="1 2" key="1">
    <citation type="submission" date="2013-02" db="EMBL/GenBank/DDBJ databases">
        <title>The Genome Sequence of Acinetobacter sp. ANC 4105.</title>
        <authorList>
            <consortium name="The Broad Institute Genome Sequencing Platform"/>
            <consortium name="The Broad Institute Genome Sequencing Center for Infectious Disease"/>
            <person name="Cerqueira G."/>
            <person name="Feldgarden M."/>
            <person name="Courvalin P."/>
            <person name="Perichon B."/>
            <person name="Grillot-Courvalin C."/>
            <person name="Clermont D."/>
            <person name="Rocha E."/>
            <person name="Yoon E.-J."/>
            <person name="Nemec A."/>
            <person name="Walker B."/>
            <person name="Young S.K."/>
            <person name="Zeng Q."/>
            <person name="Gargeya S."/>
            <person name="Fitzgerald M."/>
            <person name="Haas B."/>
            <person name="Abouelleil A."/>
            <person name="Alvarado L."/>
            <person name="Arachchi H.M."/>
            <person name="Berlin A.M."/>
            <person name="Chapman S.B."/>
            <person name="Dewar J."/>
            <person name="Goldberg J."/>
            <person name="Griggs A."/>
            <person name="Gujja S."/>
            <person name="Hansen M."/>
            <person name="Howarth C."/>
            <person name="Imamovic A."/>
            <person name="Larimer J."/>
            <person name="McCowan C."/>
            <person name="Murphy C."/>
            <person name="Neiman D."/>
            <person name="Pearson M."/>
            <person name="Priest M."/>
            <person name="Roberts A."/>
            <person name="Saif S."/>
            <person name="Shea T."/>
            <person name="Sisk P."/>
            <person name="Sykes S."/>
            <person name="Wortman J."/>
            <person name="Nusbaum C."/>
            <person name="Birren B."/>
        </authorList>
    </citation>
    <scope>NUCLEOTIDE SEQUENCE [LARGE SCALE GENOMIC DNA]</scope>
    <source>
        <strain evidence="1 2">ANC 4105</strain>
    </source>
</reference>
<dbReference type="OrthoDB" id="8757095at2"/>
<dbReference type="AlphaFoldDB" id="N9LDQ4"/>
<comment type="caution">
    <text evidence="1">The sequence shown here is derived from an EMBL/GenBank/DDBJ whole genome shotgun (WGS) entry which is preliminary data.</text>
</comment>
<dbReference type="Proteomes" id="UP000013261">
    <property type="component" value="Unassembled WGS sequence"/>
</dbReference>
<evidence type="ECO:0000313" key="2">
    <source>
        <dbReference type="Proteomes" id="UP000013261"/>
    </source>
</evidence>
<dbReference type="HOGENOM" id="CLU_1631807_0_0_6"/>
<dbReference type="EMBL" id="APRL01000010">
    <property type="protein sequence ID" value="ENW94407.1"/>
    <property type="molecule type" value="Genomic_DNA"/>
</dbReference>
<organism evidence="1 2">
    <name type="scientific">Acinetobacter dispersus</name>
    <dbReference type="NCBI Taxonomy" id="70348"/>
    <lineage>
        <taxon>Bacteria</taxon>
        <taxon>Pseudomonadati</taxon>
        <taxon>Pseudomonadota</taxon>
        <taxon>Gammaproteobacteria</taxon>
        <taxon>Moraxellales</taxon>
        <taxon>Moraxellaceae</taxon>
        <taxon>Acinetobacter</taxon>
    </lineage>
</organism>
<protein>
    <recommendedName>
        <fullName evidence="3">Protein kinase domain-containing protein</fullName>
    </recommendedName>
</protein>
<name>N9LDQ4_9GAMM</name>
<proteinExistence type="predicted"/>
<dbReference type="RefSeq" id="WP_005186508.1">
    <property type="nucleotide sequence ID" value="NZ_KB850049.1"/>
</dbReference>
<keyword evidence="2" id="KW-1185">Reference proteome</keyword>
<evidence type="ECO:0008006" key="3">
    <source>
        <dbReference type="Google" id="ProtNLM"/>
    </source>
</evidence>
<gene>
    <name evidence="1" type="ORF">F904_01333</name>
</gene>
<sequence>MVLNKVDQQFKQGKYGTVFFNKVEGTAIKVFRKSDLCDQHVANVYSSEVEAYKLVQNSDELKKITPKFYGEVNISSIHDQFGNDLSPSFYLDKAYKMEYIEGVFIDFGSGSMDTDERLKLINLFKEDGIEHITDSSVILEEGKKIKYIVDFAKEEFELNSEF</sequence>
<dbReference type="PATRIC" id="fig|1217703.3.peg.1282"/>
<accession>N9LDQ4</accession>
<evidence type="ECO:0000313" key="1">
    <source>
        <dbReference type="EMBL" id="ENW94407.1"/>
    </source>
</evidence>